<comment type="caution">
    <text evidence="2">The sequence shown here is derived from an EMBL/GenBank/DDBJ whole genome shotgun (WGS) entry which is preliminary data.</text>
</comment>
<sequence length="295" mass="33131">MAVVDRPNKEALLNALDIFMDTMRPVFVECLDLAPGASAKDSLERSLRGDQSMSFARNLRLCSDLESAIEVSFLATIAECYWEDIFSARFGGDIKVLRKLRRVTEARNRASHPTHLRDLDDEFTQGSLCHIAYLLESIRAREEHEAVSRLREELGDPAWSFSGAGKALVKELEAKLKEANLGKLAAENRARVLEELTIEAHEQTRAAEIALAHAQSETSAAEVARQRAEDLAQESEYAREAAEKRAVAAEAGQFRASKLKLATIDILQKCHRRLRRLKPQLSVYRNGMHFSEQTQ</sequence>
<keyword evidence="1" id="KW-0175">Coiled coil</keyword>
<protein>
    <recommendedName>
        <fullName evidence="3">Swt1-like HEPN domain-containing protein</fullName>
    </recommendedName>
</protein>
<proteinExistence type="predicted"/>
<evidence type="ECO:0008006" key="3">
    <source>
        <dbReference type="Google" id="ProtNLM"/>
    </source>
</evidence>
<gene>
    <name evidence="2" type="ORF">F4Y42_07510</name>
</gene>
<name>A0A6B0YQP2_9CHLR</name>
<dbReference type="EMBL" id="VXRG01000065">
    <property type="protein sequence ID" value="MXY93280.1"/>
    <property type="molecule type" value="Genomic_DNA"/>
</dbReference>
<feature type="coiled-coil region" evidence="1">
    <location>
        <begin position="214"/>
        <end position="245"/>
    </location>
</feature>
<evidence type="ECO:0000313" key="2">
    <source>
        <dbReference type="EMBL" id="MXY93280.1"/>
    </source>
</evidence>
<dbReference type="AlphaFoldDB" id="A0A6B0YQP2"/>
<accession>A0A6B0YQP2</accession>
<organism evidence="2">
    <name type="scientific">Caldilineaceae bacterium SB0664_bin_27</name>
    <dbReference type="NCBI Taxonomy" id="2605260"/>
    <lineage>
        <taxon>Bacteria</taxon>
        <taxon>Bacillati</taxon>
        <taxon>Chloroflexota</taxon>
        <taxon>Caldilineae</taxon>
        <taxon>Caldilineales</taxon>
        <taxon>Caldilineaceae</taxon>
    </lineage>
</organism>
<reference evidence="2" key="1">
    <citation type="submission" date="2019-09" db="EMBL/GenBank/DDBJ databases">
        <title>Characterisation of the sponge microbiome using genome-centric metagenomics.</title>
        <authorList>
            <person name="Engelberts J.P."/>
            <person name="Robbins S.J."/>
            <person name="De Goeij J.M."/>
            <person name="Aranda M."/>
            <person name="Bell S.C."/>
            <person name="Webster N.S."/>
        </authorList>
    </citation>
    <scope>NUCLEOTIDE SEQUENCE</scope>
    <source>
        <strain evidence="2">SB0664_bin_27</strain>
    </source>
</reference>
<evidence type="ECO:0000256" key="1">
    <source>
        <dbReference type="SAM" id="Coils"/>
    </source>
</evidence>